<organism evidence="2">
    <name type="scientific">Hanusia phi</name>
    <dbReference type="NCBI Taxonomy" id="3032"/>
    <lineage>
        <taxon>Eukaryota</taxon>
        <taxon>Cryptophyceae</taxon>
        <taxon>Pyrenomonadales</taxon>
        <taxon>Geminigeraceae</taxon>
        <taxon>Hanusia</taxon>
    </lineage>
</organism>
<evidence type="ECO:0000256" key="1">
    <source>
        <dbReference type="SAM" id="MobiDB-lite"/>
    </source>
</evidence>
<dbReference type="AlphaFoldDB" id="A0A7S0HVI7"/>
<accession>A0A7S0HVI7</accession>
<dbReference type="EMBL" id="HBEO01029716">
    <property type="protein sequence ID" value="CAD8501935.1"/>
    <property type="molecule type" value="Transcribed_RNA"/>
</dbReference>
<feature type="compositionally biased region" description="Polar residues" evidence="1">
    <location>
        <begin position="392"/>
        <end position="403"/>
    </location>
</feature>
<feature type="region of interest" description="Disordered" evidence="1">
    <location>
        <begin position="260"/>
        <end position="314"/>
    </location>
</feature>
<reference evidence="2" key="1">
    <citation type="submission" date="2021-01" db="EMBL/GenBank/DDBJ databases">
        <authorList>
            <person name="Corre E."/>
            <person name="Pelletier E."/>
            <person name="Niang G."/>
            <person name="Scheremetjew M."/>
            <person name="Finn R."/>
            <person name="Kale V."/>
            <person name="Holt S."/>
            <person name="Cochrane G."/>
            <person name="Meng A."/>
            <person name="Brown T."/>
            <person name="Cohen L."/>
        </authorList>
    </citation>
    <scope>NUCLEOTIDE SEQUENCE</scope>
    <source>
        <strain evidence="2">CCMP325</strain>
    </source>
</reference>
<name>A0A7S0HVI7_9CRYP</name>
<evidence type="ECO:0000313" key="2">
    <source>
        <dbReference type="EMBL" id="CAD8501935.1"/>
    </source>
</evidence>
<gene>
    <name evidence="2" type="ORF">HPHI1048_LOCUS20166</name>
</gene>
<feature type="region of interest" description="Disordered" evidence="1">
    <location>
        <begin position="221"/>
        <end position="248"/>
    </location>
</feature>
<protein>
    <submittedName>
        <fullName evidence="2">Uncharacterized protein</fullName>
    </submittedName>
</protein>
<proteinExistence type="predicted"/>
<feature type="non-terminal residue" evidence="2">
    <location>
        <position position="1"/>
    </location>
</feature>
<feature type="region of interest" description="Disordered" evidence="1">
    <location>
        <begin position="362"/>
        <end position="422"/>
    </location>
</feature>
<feature type="compositionally biased region" description="Low complexity" evidence="1">
    <location>
        <begin position="237"/>
        <end position="248"/>
    </location>
</feature>
<sequence length="422" mass="46051">VLAKKRRNCVANSAILAAQSGNSLAIARLLLSDGKWIEASEFEWLVLQCSDALSRCMIVGHTKSNKLGCLLTLKSGGNGLALGLSGLQLASKAGSEASTVMSARRCPLFLSTIGSSIEVANQYIRRMYPSEEDSWIQIRRFHILREDFNDLNGMLVRTKAINRPMVLTRYEHIVEDMFSGDEEDSVAADQQQDGAVTQQEIFSDMLLKNEIMLRTRRLNQEAQGNDANDERDATNESSSQSFQQRMQSVKGELWFGSSNNSGLASARSEGKEDRSSPSSSVVPSSSLSSQRLTDRGPPLAHGTNAARAGEEGATSFSSWINCKTANPPAKEDESDPFFITMWRSVIGEEPSIFNSSLCAGQRIPQEPNQDRRASAQHRRGIASAGQDPSRKTAFSASPLQASEAQERTGSPLVSRAMPKSRA</sequence>
<feature type="compositionally biased region" description="Low complexity" evidence="1">
    <location>
        <begin position="276"/>
        <end position="289"/>
    </location>
</feature>